<protein>
    <recommendedName>
        <fullName evidence="2">precorrin-2 dehydrogenase</fullName>
        <ecNumber evidence="2">1.3.1.76</ecNumber>
    </recommendedName>
</protein>
<evidence type="ECO:0000256" key="5">
    <source>
        <dbReference type="ARBA" id="ARBA00023244"/>
    </source>
</evidence>
<dbReference type="Gene3D" id="3.40.50.720">
    <property type="entry name" value="NAD(P)-binding Rossmann-like Domain"/>
    <property type="match status" value="1"/>
</dbReference>
<dbReference type="GO" id="GO:0019354">
    <property type="term" value="P:siroheme biosynthetic process"/>
    <property type="evidence" value="ECO:0007669"/>
    <property type="project" value="UniProtKB-UniPathway"/>
</dbReference>
<dbReference type="HOGENOM" id="CLU_011276_8_3_0"/>
<reference evidence="7 8" key="1">
    <citation type="submission" date="2010-02" db="EMBL/GenBank/DDBJ databases">
        <authorList>
            <person name="Weinstock G."/>
            <person name="Sodergren E."/>
            <person name="Clifton S."/>
            <person name="Fulton L."/>
            <person name="Fulton B."/>
            <person name="Courtney L."/>
            <person name="Fronick C."/>
            <person name="Harrison M."/>
            <person name="Strong C."/>
            <person name="Farmer C."/>
            <person name="Delahaunty K."/>
            <person name="Markovic C."/>
            <person name="Hall O."/>
            <person name="Minx P."/>
            <person name="Tomlinson C."/>
            <person name="Mitreva M."/>
            <person name="Nelson J."/>
            <person name="Hou S."/>
            <person name="Wollam A."/>
            <person name="Pepin K.H."/>
            <person name="Johnson M."/>
            <person name="Bhonagiri V."/>
            <person name="Zhang X."/>
            <person name="Suruliraj S."/>
            <person name="Warren W."/>
            <person name="Chinwalla A."/>
            <person name="Mardis E.R."/>
            <person name="Wilson R.K."/>
        </authorList>
    </citation>
    <scope>NUCLEOTIDE SEQUENCE [LARGE SCALE GENOMIC DNA]</scope>
    <source>
        <strain evidence="7 8">ATCC 33693</strain>
    </source>
</reference>
<dbReference type="GO" id="GO:0004325">
    <property type="term" value="F:ferrochelatase activity"/>
    <property type="evidence" value="ECO:0007669"/>
    <property type="project" value="InterPro"/>
</dbReference>
<dbReference type="EC" id="1.3.1.76" evidence="2"/>
<comment type="catalytic activity">
    <reaction evidence="6">
        <text>precorrin-2 + NAD(+) = sirohydrochlorin + NADH + 2 H(+)</text>
        <dbReference type="Rhea" id="RHEA:15613"/>
        <dbReference type="ChEBI" id="CHEBI:15378"/>
        <dbReference type="ChEBI" id="CHEBI:57540"/>
        <dbReference type="ChEBI" id="CHEBI:57945"/>
        <dbReference type="ChEBI" id="CHEBI:58351"/>
        <dbReference type="ChEBI" id="CHEBI:58827"/>
        <dbReference type="EC" id="1.3.1.76"/>
    </reaction>
</comment>
<evidence type="ECO:0000313" key="8">
    <source>
        <dbReference type="Proteomes" id="UP000003748"/>
    </source>
</evidence>
<gene>
    <name evidence="7" type="ORF">FUSPEROL_00008</name>
</gene>
<dbReference type="EMBL" id="ACJY01000004">
    <property type="protein sequence ID" value="EFE88024.1"/>
    <property type="molecule type" value="Genomic_DNA"/>
</dbReference>
<keyword evidence="3" id="KW-0560">Oxidoreductase</keyword>
<dbReference type="STRING" id="546275.FUSPEROL_00008"/>
<sequence>MKKMPNKFFPVSIDLNNKNILVIGAGKIALRKVKTLLEYNCNITVITKEVLEKEFLSLEKENKIKILKNQEFEEKFLEDVFLLVSATDNKEFNDKISKLCTSKNILVNNITSQDNMNLRFMSILSNDDIQISITANGNPKKAVEVKNKIKEFLEKIF</sequence>
<dbReference type="AlphaFoldDB" id="D4CRK0"/>
<dbReference type="Proteomes" id="UP000003748">
    <property type="component" value="Unassembled WGS sequence"/>
</dbReference>
<dbReference type="SUPFAM" id="SSF51735">
    <property type="entry name" value="NAD(P)-binding Rossmann-fold domains"/>
    <property type="match status" value="1"/>
</dbReference>
<dbReference type="Pfam" id="PF13241">
    <property type="entry name" value="NAD_binding_7"/>
    <property type="match status" value="1"/>
</dbReference>
<keyword evidence="4" id="KW-0520">NAD</keyword>
<dbReference type="PANTHER" id="PTHR35330">
    <property type="entry name" value="SIROHEME BIOSYNTHESIS PROTEIN MET8"/>
    <property type="match status" value="1"/>
</dbReference>
<organism evidence="7 8">
    <name type="scientific">Fusobacterium periodonticum ATCC 33693</name>
    <dbReference type="NCBI Taxonomy" id="546275"/>
    <lineage>
        <taxon>Bacteria</taxon>
        <taxon>Fusobacteriati</taxon>
        <taxon>Fusobacteriota</taxon>
        <taxon>Fusobacteriia</taxon>
        <taxon>Fusobacteriales</taxon>
        <taxon>Fusobacteriaceae</taxon>
        <taxon>Fusobacterium</taxon>
    </lineage>
</organism>
<dbReference type="InterPro" id="IPR006367">
    <property type="entry name" value="Sirohaem_synthase_N"/>
</dbReference>
<proteinExistence type="predicted"/>
<dbReference type="InterPro" id="IPR036291">
    <property type="entry name" value="NAD(P)-bd_dom_sf"/>
</dbReference>
<comment type="pathway">
    <text evidence="1">Porphyrin-containing compound metabolism; siroheme biosynthesis; sirohydrochlorin from precorrin-2: step 1/1.</text>
</comment>
<evidence type="ECO:0000256" key="1">
    <source>
        <dbReference type="ARBA" id="ARBA00005010"/>
    </source>
</evidence>
<dbReference type="GO" id="GO:0043115">
    <property type="term" value="F:precorrin-2 dehydrogenase activity"/>
    <property type="evidence" value="ECO:0007669"/>
    <property type="project" value="UniProtKB-EC"/>
</dbReference>
<dbReference type="NCBIfam" id="TIGR01470">
    <property type="entry name" value="cysG_Nterm"/>
    <property type="match status" value="1"/>
</dbReference>
<dbReference type="InterPro" id="IPR028161">
    <property type="entry name" value="Met8-like"/>
</dbReference>
<dbReference type="UniPathway" id="UPA00262">
    <property type="reaction ID" value="UER00222"/>
</dbReference>
<evidence type="ECO:0000313" key="7">
    <source>
        <dbReference type="EMBL" id="EFE88024.1"/>
    </source>
</evidence>
<dbReference type="eggNOG" id="COG1648">
    <property type="taxonomic scope" value="Bacteria"/>
</dbReference>
<comment type="caution">
    <text evidence="7">The sequence shown here is derived from an EMBL/GenBank/DDBJ whole genome shotgun (WGS) entry which is preliminary data.</text>
</comment>
<dbReference type="PANTHER" id="PTHR35330:SF1">
    <property type="entry name" value="SIROHEME BIOSYNTHESIS PROTEIN MET8"/>
    <property type="match status" value="1"/>
</dbReference>
<accession>D4CRK0</accession>
<evidence type="ECO:0000256" key="2">
    <source>
        <dbReference type="ARBA" id="ARBA00012400"/>
    </source>
</evidence>
<evidence type="ECO:0000256" key="4">
    <source>
        <dbReference type="ARBA" id="ARBA00023027"/>
    </source>
</evidence>
<keyword evidence="5" id="KW-0627">Porphyrin biosynthesis</keyword>
<evidence type="ECO:0000256" key="3">
    <source>
        <dbReference type="ARBA" id="ARBA00023002"/>
    </source>
</evidence>
<evidence type="ECO:0000256" key="6">
    <source>
        <dbReference type="ARBA" id="ARBA00047561"/>
    </source>
</evidence>
<name>D4CRK0_9FUSO</name>